<dbReference type="Gene3D" id="3.40.50.1110">
    <property type="entry name" value="SGNH hydrolase"/>
    <property type="match status" value="1"/>
</dbReference>
<dbReference type="Proteomes" id="UP000598820">
    <property type="component" value="Unassembled WGS sequence"/>
</dbReference>
<evidence type="ECO:0000313" key="2">
    <source>
        <dbReference type="EMBL" id="MBD2700416.1"/>
    </source>
</evidence>
<reference evidence="2" key="1">
    <citation type="submission" date="2020-09" db="EMBL/GenBank/DDBJ databases">
        <authorList>
            <person name="Kim M.K."/>
        </authorList>
    </citation>
    <scope>NUCLEOTIDE SEQUENCE</scope>
    <source>
        <strain evidence="2">BT702</strain>
    </source>
</reference>
<keyword evidence="2" id="KW-0378">Hydrolase</keyword>
<evidence type="ECO:0000313" key="3">
    <source>
        <dbReference type="Proteomes" id="UP000598820"/>
    </source>
</evidence>
<dbReference type="SUPFAM" id="SSF52266">
    <property type="entry name" value="SGNH hydrolase"/>
    <property type="match status" value="1"/>
</dbReference>
<dbReference type="EMBL" id="JACWZY010000004">
    <property type="protein sequence ID" value="MBD2700416.1"/>
    <property type="molecule type" value="Genomic_DNA"/>
</dbReference>
<protein>
    <submittedName>
        <fullName evidence="2">SGNH/GDSL hydrolase family protein</fullName>
    </submittedName>
</protein>
<evidence type="ECO:0000256" key="1">
    <source>
        <dbReference type="SAM" id="Phobius"/>
    </source>
</evidence>
<dbReference type="InterPro" id="IPR036514">
    <property type="entry name" value="SGNH_hydro_sf"/>
</dbReference>
<feature type="transmembrane region" description="Helical" evidence="1">
    <location>
        <begin position="77"/>
        <end position="102"/>
    </location>
</feature>
<proteinExistence type="predicted"/>
<dbReference type="GO" id="GO:0016788">
    <property type="term" value="F:hydrolase activity, acting on ester bonds"/>
    <property type="evidence" value="ECO:0007669"/>
    <property type="project" value="UniProtKB-ARBA"/>
</dbReference>
<keyword evidence="1" id="KW-0812">Transmembrane</keyword>
<keyword evidence="1" id="KW-0472">Membrane</keyword>
<name>A0A926Y1Z8_9BACT</name>
<sequence length="384" mass="43894">MRAKLTSGTIRLVLLGFLTFMLYFGDHFSVSLDYPTKTLLDNIYVRLIKCSLLILLAIELTRLYYYGIVKNPKSPKIVTNVLTLFLPLVLLTFALEMAFMFIEQSQEGGLTLASHIWFERHWKPVTPDNYRDSIRTDTAGKKKVLVVGDSFAAGHGIETVDQRFGDILGHKLGKQYVTYNLGRLGSETGDEFRRLAEFKVKPNVLVLQYFPNDIEKVARDYGVIPAAFAPYTDLPRVVQPFFRKSYLLNFIYWQFPHGNFKPFDNYARKAYGTDAITKAHLAELNQFIDYAHKYNSPLYVVMFPFMNNVEKSAEYTAPVANFFREKNIPVLEVSKFIGDLSPAERVVGKNDGHASALVNQRVGENLFKLIQSDSLFRHVVVQNK</sequence>
<accession>A0A926Y1Z8</accession>
<keyword evidence="1" id="KW-1133">Transmembrane helix</keyword>
<feature type="transmembrane region" description="Helical" evidence="1">
    <location>
        <begin position="12"/>
        <end position="31"/>
    </location>
</feature>
<feature type="transmembrane region" description="Helical" evidence="1">
    <location>
        <begin position="43"/>
        <end position="65"/>
    </location>
</feature>
<organism evidence="2 3">
    <name type="scientific">Spirosoma profusum</name>
    <dbReference type="NCBI Taxonomy" id="2771354"/>
    <lineage>
        <taxon>Bacteria</taxon>
        <taxon>Pseudomonadati</taxon>
        <taxon>Bacteroidota</taxon>
        <taxon>Cytophagia</taxon>
        <taxon>Cytophagales</taxon>
        <taxon>Cytophagaceae</taxon>
        <taxon>Spirosoma</taxon>
    </lineage>
</organism>
<dbReference type="RefSeq" id="WP_190886272.1">
    <property type="nucleotide sequence ID" value="NZ_JACWZY010000004.1"/>
</dbReference>
<keyword evidence="3" id="KW-1185">Reference proteome</keyword>
<gene>
    <name evidence="2" type="ORF">IC229_07210</name>
</gene>
<comment type="caution">
    <text evidence="2">The sequence shown here is derived from an EMBL/GenBank/DDBJ whole genome shotgun (WGS) entry which is preliminary data.</text>
</comment>
<dbReference type="AlphaFoldDB" id="A0A926Y1Z8"/>